<evidence type="ECO:0000313" key="4">
    <source>
        <dbReference type="EMBL" id="TMW61527.1"/>
    </source>
</evidence>
<dbReference type="PROSITE" id="PS00531">
    <property type="entry name" value="RNASE_T2_2"/>
    <property type="match status" value="1"/>
</dbReference>
<feature type="signal peptide" evidence="3">
    <location>
        <begin position="1"/>
        <end position="23"/>
    </location>
</feature>
<comment type="similarity">
    <text evidence="1 2">Belongs to the RNase T2 family.</text>
</comment>
<dbReference type="GO" id="GO:0033897">
    <property type="term" value="F:ribonuclease T2 activity"/>
    <property type="evidence" value="ECO:0007669"/>
    <property type="project" value="InterPro"/>
</dbReference>
<proteinExistence type="inferred from homology"/>
<dbReference type="PANTHER" id="PTHR11240">
    <property type="entry name" value="RIBONUCLEASE T2"/>
    <property type="match status" value="1"/>
</dbReference>
<reference evidence="4" key="1">
    <citation type="submission" date="2019-03" db="EMBL/GenBank/DDBJ databases">
        <title>Long read genome sequence of the mycoparasitic Pythium oligandrum ATCC 38472 isolated from sugarbeet rhizosphere.</title>
        <authorList>
            <person name="Gaulin E."/>
        </authorList>
    </citation>
    <scope>NUCLEOTIDE SEQUENCE</scope>
    <source>
        <strain evidence="4">ATCC 38472_TT</strain>
    </source>
</reference>
<dbReference type="InterPro" id="IPR018188">
    <property type="entry name" value="RNase_T2_His_AS_1"/>
</dbReference>
<evidence type="ECO:0000313" key="5">
    <source>
        <dbReference type="Proteomes" id="UP000794436"/>
    </source>
</evidence>
<dbReference type="EMBL" id="SPLM01000076">
    <property type="protein sequence ID" value="TMW61527.1"/>
    <property type="molecule type" value="Genomic_DNA"/>
</dbReference>
<keyword evidence="3" id="KW-0732">Signal</keyword>
<dbReference type="SUPFAM" id="SSF55895">
    <property type="entry name" value="Ribonuclease Rh-like"/>
    <property type="match status" value="1"/>
</dbReference>
<evidence type="ECO:0000256" key="3">
    <source>
        <dbReference type="SAM" id="SignalP"/>
    </source>
</evidence>
<dbReference type="CDD" id="cd00374">
    <property type="entry name" value="RNase_T2"/>
    <property type="match status" value="1"/>
</dbReference>
<sequence>MKFSFAPLASVVLAAGAANAGVAEELPSLMASSGTPGTFDFYLLAQSWQPQFCHGKESQYPGCKNPEEWMKTHFTLHGLWPEYKSGSYPQNCKSTTFDAKTVENAVGMGNLTKYWPEVEYDVSSSQYPTFWEHEWSRHGSCTGLDQRTYFAVAVSMLRDGLASTPDFIQKNVGKTVSTADLRAAYGANTPVLKCSGKYLSQVFTCWEKNSKNNIPTTGMACPAAVLKEDTCKGTSVSLQAFA</sequence>
<name>A0A8K1CG39_PYTOL</name>
<protein>
    <submittedName>
        <fullName evidence="4">Uncharacterized protein</fullName>
    </submittedName>
</protein>
<organism evidence="4 5">
    <name type="scientific">Pythium oligandrum</name>
    <name type="common">Mycoparasitic fungus</name>
    <dbReference type="NCBI Taxonomy" id="41045"/>
    <lineage>
        <taxon>Eukaryota</taxon>
        <taxon>Sar</taxon>
        <taxon>Stramenopiles</taxon>
        <taxon>Oomycota</taxon>
        <taxon>Peronosporomycetes</taxon>
        <taxon>Pythiales</taxon>
        <taxon>Pythiaceae</taxon>
        <taxon>Pythium</taxon>
    </lineage>
</organism>
<dbReference type="GO" id="GO:0003723">
    <property type="term" value="F:RNA binding"/>
    <property type="evidence" value="ECO:0007669"/>
    <property type="project" value="InterPro"/>
</dbReference>
<feature type="chain" id="PRO_5035439219" evidence="3">
    <location>
        <begin position="24"/>
        <end position="242"/>
    </location>
</feature>
<evidence type="ECO:0000256" key="1">
    <source>
        <dbReference type="ARBA" id="ARBA00007469"/>
    </source>
</evidence>
<dbReference type="InterPro" id="IPR001568">
    <property type="entry name" value="RNase_T2-like"/>
</dbReference>
<comment type="caution">
    <text evidence="4">The sequence shown here is derived from an EMBL/GenBank/DDBJ whole genome shotgun (WGS) entry which is preliminary data.</text>
</comment>
<accession>A0A8K1CG39</accession>
<dbReference type="GO" id="GO:0006401">
    <property type="term" value="P:RNA catabolic process"/>
    <property type="evidence" value="ECO:0007669"/>
    <property type="project" value="TreeGrafter"/>
</dbReference>
<dbReference type="OrthoDB" id="435754at2759"/>
<dbReference type="AlphaFoldDB" id="A0A8K1CG39"/>
<dbReference type="Gene3D" id="3.90.730.10">
    <property type="entry name" value="Ribonuclease T2-like"/>
    <property type="match status" value="1"/>
</dbReference>
<dbReference type="Pfam" id="PF00445">
    <property type="entry name" value="Ribonuclease_T2"/>
    <property type="match status" value="1"/>
</dbReference>
<dbReference type="InterPro" id="IPR033130">
    <property type="entry name" value="RNase_T2_His_AS_2"/>
</dbReference>
<dbReference type="Proteomes" id="UP000794436">
    <property type="component" value="Unassembled WGS sequence"/>
</dbReference>
<dbReference type="InterPro" id="IPR036430">
    <property type="entry name" value="RNase_T2-like_sf"/>
</dbReference>
<evidence type="ECO:0000256" key="2">
    <source>
        <dbReference type="RuleBase" id="RU004328"/>
    </source>
</evidence>
<dbReference type="GO" id="GO:0005576">
    <property type="term" value="C:extracellular region"/>
    <property type="evidence" value="ECO:0007669"/>
    <property type="project" value="TreeGrafter"/>
</dbReference>
<dbReference type="PANTHER" id="PTHR11240:SF22">
    <property type="entry name" value="RIBONUCLEASE T2"/>
    <property type="match status" value="1"/>
</dbReference>
<gene>
    <name evidence="4" type="ORF">Poli38472_012718</name>
</gene>
<dbReference type="PROSITE" id="PS00530">
    <property type="entry name" value="RNASE_T2_1"/>
    <property type="match status" value="1"/>
</dbReference>
<keyword evidence="5" id="KW-1185">Reference proteome</keyword>